<feature type="compositionally biased region" description="Basic and acidic residues" evidence="1">
    <location>
        <begin position="1"/>
        <end position="11"/>
    </location>
</feature>
<organism evidence="2 3">
    <name type="scientific">Streptomyces halobius</name>
    <dbReference type="NCBI Taxonomy" id="2879846"/>
    <lineage>
        <taxon>Bacteria</taxon>
        <taxon>Bacillati</taxon>
        <taxon>Actinomycetota</taxon>
        <taxon>Actinomycetes</taxon>
        <taxon>Kitasatosporales</taxon>
        <taxon>Streptomycetaceae</taxon>
        <taxon>Streptomyces</taxon>
    </lineage>
</organism>
<dbReference type="Proteomes" id="UP000830115">
    <property type="component" value="Chromosome"/>
</dbReference>
<accession>A0ABY4M0S5</accession>
<sequence length="49" mass="5471">MGAHQRLELGRRVPPHPCNGGGIPGFASRKMAAYFVYRYNKPEPSGRKD</sequence>
<evidence type="ECO:0000256" key="1">
    <source>
        <dbReference type="SAM" id="MobiDB-lite"/>
    </source>
</evidence>
<proteinExistence type="predicted"/>
<dbReference type="RefSeq" id="WP_248862186.1">
    <property type="nucleotide sequence ID" value="NZ_CP086322.1"/>
</dbReference>
<feature type="region of interest" description="Disordered" evidence="1">
    <location>
        <begin position="1"/>
        <end position="21"/>
    </location>
</feature>
<evidence type="ECO:0000313" key="3">
    <source>
        <dbReference type="Proteomes" id="UP000830115"/>
    </source>
</evidence>
<keyword evidence="3" id="KW-1185">Reference proteome</keyword>
<reference evidence="2" key="1">
    <citation type="submission" date="2021-10" db="EMBL/GenBank/DDBJ databases">
        <title>Streptomyces nigrumlapis sp.nov.,an antimicrobial producing actinobacterium isolated from Black Gobi rocks.</title>
        <authorList>
            <person name="Wen Y."/>
            <person name="Zhang W."/>
            <person name="Liu X.G."/>
        </authorList>
    </citation>
    <scope>NUCLEOTIDE SEQUENCE</scope>
    <source>
        <strain evidence="2">ST13-2-2</strain>
    </source>
</reference>
<dbReference type="EMBL" id="CP086322">
    <property type="protein sequence ID" value="UQA91356.1"/>
    <property type="molecule type" value="Genomic_DNA"/>
</dbReference>
<name>A0ABY4M0S5_9ACTN</name>
<evidence type="ECO:0000313" key="2">
    <source>
        <dbReference type="EMBL" id="UQA91356.1"/>
    </source>
</evidence>
<gene>
    <name evidence="2" type="ORF">K9S39_05215</name>
</gene>
<protein>
    <submittedName>
        <fullName evidence="2">Uncharacterized protein</fullName>
    </submittedName>
</protein>